<accession>A0AAC9U0Y9</accession>
<gene>
    <name evidence="1" type="ORF">CFF01_11635</name>
</gene>
<dbReference type="AlphaFoldDB" id="A0AAC9U0Y9"/>
<name>A0AAC9U0Y9_9GAMM</name>
<dbReference type="InterPro" id="IPR038444">
    <property type="entry name" value="DUF465_sf"/>
</dbReference>
<proteinExistence type="predicted"/>
<dbReference type="InterPro" id="IPR007420">
    <property type="entry name" value="DUF465"/>
</dbReference>
<reference evidence="1 2" key="1">
    <citation type="submission" date="2017-06" db="EMBL/GenBank/DDBJ databases">
        <title>Complete genome sequence of Shewanella marisflavi EP1 associated with anaerobic 2,4-dinitrotoluene reduction and salt tolerance.</title>
        <authorList>
            <person name="Huang J."/>
        </authorList>
    </citation>
    <scope>NUCLEOTIDE SEQUENCE [LARGE SCALE GENOMIC DNA]</scope>
    <source>
        <strain evidence="1 2">EP1</strain>
    </source>
</reference>
<dbReference type="Proteomes" id="UP000198233">
    <property type="component" value="Chromosome"/>
</dbReference>
<dbReference type="KEGG" id="smav:CFF01_11635"/>
<dbReference type="Pfam" id="PF04325">
    <property type="entry name" value="DUF465"/>
    <property type="match status" value="1"/>
</dbReference>
<dbReference type="Gene3D" id="6.10.280.50">
    <property type="match status" value="1"/>
</dbReference>
<dbReference type="EMBL" id="CP022272">
    <property type="protein sequence ID" value="ASJ97187.1"/>
    <property type="molecule type" value="Genomic_DNA"/>
</dbReference>
<sequence>MLGENHSLVNDFPDYQDLILKLTESDEGFATDNKKYSALDKEIRTLELNDAPIDDSAMSQLKHERAELKDALYQRLLAAST</sequence>
<evidence type="ECO:0000313" key="2">
    <source>
        <dbReference type="Proteomes" id="UP000198233"/>
    </source>
</evidence>
<evidence type="ECO:0008006" key="3">
    <source>
        <dbReference type="Google" id="ProtNLM"/>
    </source>
</evidence>
<protein>
    <recommendedName>
        <fullName evidence="3">DUF465 domain-containing protein</fullName>
    </recommendedName>
</protein>
<organism evidence="1 2">
    <name type="scientific">Shewanella marisflavi</name>
    <dbReference type="NCBI Taxonomy" id="260364"/>
    <lineage>
        <taxon>Bacteria</taxon>
        <taxon>Pseudomonadati</taxon>
        <taxon>Pseudomonadota</taxon>
        <taxon>Gammaproteobacteria</taxon>
        <taxon>Alteromonadales</taxon>
        <taxon>Shewanellaceae</taxon>
        <taxon>Shewanella</taxon>
    </lineage>
</organism>
<evidence type="ECO:0000313" key="1">
    <source>
        <dbReference type="EMBL" id="ASJ97187.1"/>
    </source>
</evidence>
<dbReference type="RefSeq" id="WP_088904899.1">
    <property type="nucleotide sequence ID" value="NZ_CP022272.1"/>
</dbReference>